<dbReference type="InterPro" id="IPR036291">
    <property type="entry name" value="NAD(P)-bd_dom_sf"/>
</dbReference>
<dbReference type="GO" id="GO:0030267">
    <property type="term" value="F:glyoxylate reductase (NADPH) activity"/>
    <property type="evidence" value="ECO:0007669"/>
    <property type="project" value="TreeGrafter"/>
</dbReference>
<evidence type="ECO:0000313" key="6">
    <source>
        <dbReference type="EMBL" id="TBL80326.1"/>
    </source>
</evidence>
<proteinExistence type="inferred from homology"/>
<dbReference type="CDD" id="cd05301">
    <property type="entry name" value="GDH"/>
    <property type="match status" value="1"/>
</dbReference>
<dbReference type="GO" id="GO:0016618">
    <property type="term" value="F:hydroxypyruvate reductase [NAD(P)H] activity"/>
    <property type="evidence" value="ECO:0007669"/>
    <property type="project" value="TreeGrafter"/>
</dbReference>
<dbReference type="Gene3D" id="3.40.50.720">
    <property type="entry name" value="NAD(P)-binding Rossmann-like Domain"/>
    <property type="match status" value="2"/>
</dbReference>
<feature type="domain" description="D-isomer specific 2-hydroxyacid dehydrogenase NAD-binding" evidence="5">
    <location>
        <begin position="109"/>
        <end position="290"/>
    </location>
</feature>
<dbReference type="Pfam" id="PF00389">
    <property type="entry name" value="2-Hacid_dh"/>
    <property type="match status" value="1"/>
</dbReference>
<keyword evidence="2 3" id="KW-0560">Oxidoreductase</keyword>
<dbReference type="InterPro" id="IPR029752">
    <property type="entry name" value="D-isomer_DH_CS1"/>
</dbReference>
<sequence length="325" mass="36192">MTSPKVLISRKLPEEVIAYLSEHCEVVRWSQDGFMPREQALAMLEDIDAVLTTSLNIDDEFLRHAPKLKIVSNISVGYNNFDTAAMKARGVYGTNTPSVLDDSVADVALALMLASARRVTELDQLVKQGGWQRGKLKEEDLFGLDVHHATVGIIGMGRIGEAIAQRTKFGFNMNVLYYNRNRKPDAEEKLGVQYRTLEELLRESDFVVMMTPLTSETTHMIRKEHFAMMKQSAFFINISRGQTIDEQALIEALQEGVIRGAGLDVYTQEPVDPNNPLLSMPNVVTLPHIGSATAKTRFDMAMTAARNVLTALQGQTPPDLVNELK</sequence>
<dbReference type="OrthoDB" id="9805416at2"/>
<evidence type="ECO:0000313" key="7">
    <source>
        <dbReference type="Proteomes" id="UP000293142"/>
    </source>
</evidence>
<name>A0A4Q9DTQ7_9BACL</name>
<gene>
    <name evidence="6" type="ORF">EYB31_07870</name>
</gene>
<dbReference type="Pfam" id="PF02826">
    <property type="entry name" value="2-Hacid_dh_C"/>
    <property type="match status" value="1"/>
</dbReference>
<evidence type="ECO:0000259" key="5">
    <source>
        <dbReference type="Pfam" id="PF02826"/>
    </source>
</evidence>
<protein>
    <submittedName>
        <fullName evidence="6">D-glycerate dehydrogenase</fullName>
    </submittedName>
</protein>
<evidence type="ECO:0000256" key="3">
    <source>
        <dbReference type="RuleBase" id="RU003719"/>
    </source>
</evidence>
<organism evidence="6 7">
    <name type="scientific">Paenibacillus thalictri</name>
    <dbReference type="NCBI Taxonomy" id="2527873"/>
    <lineage>
        <taxon>Bacteria</taxon>
        <taxon>Bacillati</taxon>
        <taxon>Bacillota</taxon>
        <taxon>Bacilli</taxon>
        <taxon>Bacillales</taxon>
        <taxon>Paenibacillaceae</taxon>
        <taxon>Paenibacillus</taxon>
    </lineage>
</organism>
<dbReference type="InterPro" id="IPR050223">
    <property type="entry name" value="D-isomer_2-hydroxyacid_DH"/>
</dbReference>
<accession>A0A4Q9DTQ7</accession>
<dbReference type="InterPro" id="IPR006139">
    <property type="entry name" value="D-isomer_2_OHA_DH_cat_dom"/>
</dbReference>
<evidence type="ECO:0000259" key="4">
    <source>
        <dbReference type="Pfam" id="PF00389"/>
    </source>
</evidence>
<dbReference type="GO" id="GO:0005829">
    <property type="term" value="C:cytosol"/>
    <property type="evidence" value="ECO:0007669"/>
    <property type="project" value="TreeGrafter"/>
</dbReference>
<dbReference type="PANTHER" id="PTHR10996">
    <property type="entry name" value="2-HYDROXYACID DEHYDROGENASE-RELATED"/>
    <property type="match status" value="1"/>
</dbReference>
<comment type="caution">
    <text evidence="6">The sequence shown here is derived from an EMBL/GenBank/DDBJ whole genome shotgun (WGS) entry which is preliminary data.</text>
</comment>
<dbReference type="EMBL" id="SIRE01000005">
    <property type="protein sequence ID" value="TBL80326.1"/>
    <property type="molecule type" value="Genomic_DNA"/>
</dbReference>
<dbReference type="RefSeq" id="WP_131012742.1">
    <property type="nucleotide sequence ID" value="NZ_SIRE01000005.1"/>
</dbReference>
<reference evidence="6 7" key="1">
    <citation type="submission" date="2019-02" db="EMBL/GenBank/DDBJ databases">
        <title>Paenibacillus sp. nov., isolated from surface-sterilized tissue of Thalictrum simplex L.</title>
        <authorList>
            <person name="Tuo L."/>
        </authorList>
    </citation>
    <scope>NUCLEOTIDE SEQUENCE [LARGE SCALE GENOMIC DNA]</scope>
    <source>
        <strain evidence="6 7">N2SHLJ1</strain>
    </source>
</reference>
<dbReference type="AlphaFoldDB" id="A0A4Q9DTQ7"/>
<dbReference type="InterPro" id="IPR006140">
    <property type="entry name" value="D-isomer_DH_NAD-bd"/>
</dbReference>
<feature type="domain" description="D-isomer specific 2-hydroxyacid dehydrogenase catalytic" evidence="4">
    <location>
        <begin position="6"/>
        <end position="322"/>
    </location>
</feature>
<evidence type="ECO:0000256" key="2">
    <source>
        <dbReference type="ARBA" id="ARBA00023002"/>
    </source>
</evidence>
<dbReference type="SUPFAM" id="SSF51735">
    <property type="entry name" value="NAD(P)-binding Rossmann-fold domains"/>
    <property type="match status" value="1"/>
</dbReference>
<evidence type="ECO:0000256" key="1">
    <source>
        <dbReference type="ARBA" id="ARBA00005854"/>
    </source>
</evidence>
<keyword evidence="7" id="KW-1185">Reference proteome</keyword>
<dbReference type="PROSITE" id="PS00065">
    <property type="entry name" value="D_2_HYDROXYACID_DH_1"/>
    <property type="match status" value="1"/>
</dbReference>
<dbReference type="FunFam" id="3.40.50.720:FF:000462">
    <property type="entry name" value="Glyoxylate reductase (NADP+)"/>
    <property type="match status" value="1"/>
</dbReference>
<comment type="similarity">
    <text evidence="1 3">Belongs to the D-isomer specific 2-hydroxyacid dehydrogenase family.</text>
</comment>
<dbReference type="GO" id="GO:0051287">
    <property type="term" value="F:NAD binding"/>
    <property type="evidence" value="ECO:0007669"/>
    <property type="project" value="InterPro"/>
</dbReference>
<dbReference type="SUPFAM" id="SSF52283">
    <property type="entry name" value="Formate/glycerate dehydrogenase catalytic domain-like"/>
    <property type="match status" value="1"/>
</dbReference>
<dbReference type="Proteomes" id="UP000293142">
    <property type="component" value="Unassembled WGS sequence"/>
</dbReference>
<dbReference type="PANTHER" id="PTHR10996:SF283">
    <property type="entry name" value="GLYOXYLATE_HYDROXYPYRUVATE REDUCTASE B"/>
    <property type="match status" value="1"/>
</dbReference>